<dbReference type="InterPro" id="IPR006282">
    <property type="entry name" value="Thi_PPkinase"/>
</dbReference>
<dbReference type="InterPro" id="IPR036371">
    <property type="entry name" value="TPK_B1-bd_sf"/>
</dbReference>
<dbReference type="Gene3D" id="3.40.50.10240">
    <property type="entry name" value="Thiamin pyrophosphokinase, catalytic domain"/>
    <property type="match status" value="1"/>
</dbReference>
<evidence type="ECO:0000256" key="3">
    <source>
        <dbReference type="ARBA" id="ARBA00022777"/>
    </source>
</evidence>
<dbReference type="EMBL" id="CP039964">
    <property type="protein sequence ID" value="QCO56511.1"/>
    <property type="molecule type" value="Genomic_DNA"/>
</dbReference>
<dbReference type="AlphaFoldDB" id="A0A4P8EH65"/>
<dbReference type="SUPFAM" id="SSF63862">
    <property type="entry name" value="Thiamin pyrophosphokinase, substrate-binding domain"/>
    <property type="match status" value="1"/>
</dbReference>
<evidence type="ECO:0000313" key="8">
    <source>
        <dbReference type="Proteomes" id="UP000298631"/>
    </source>
</evidence>
<dbReference type="GO" id="GO:0006772">
    <property type="term" value="P:thiamine metabolic process"/>
    <property type="evidence" value="ECO:0007669"/>
    <property type="project" value="UniProtKB-UniRule"/>
</dbReference>
<dbReference type="OrthoDB" id="7057856at2"/>
<dbReference type="SUPFAM" id="SSF63999">
    <property type="entry name" value="Thiamin pyrophosphokinase, catalytic domain"/>
    <property type="match status" value="1"/>
</dbReference>
<organism evidence="7 8">
    <name type="scientific">Pseudorhodobacter turbinis</name>
    <dbReference type="NCBI Taxonomy" id="2500533"/>
    <lineage>
        <taxon>Bacteria</taxon>
        <taxon>Pseudomonadati</taxon>
        <taxon>Pseudomonadota</taxon>
        <taxon>Alphaproteobacteria</taxon>
        <taxon>Rhodobacterales</taxon>
        <taxon>Paracoccaceae</taxon>
        <taxon>Pseudorhodobacter</taxon>
    </lineage>
</organism>
<dbReference type="GO" id="GO:0005524">
    <property type="term" value="F:ATP binding"/>
    <property type="evidence" value="ECO:0007669"/>
    <property type="project" value="UniProtKB-KW"/>
</dbReference>
<protein>
    <recommendedName>
        <fullName evidence="5">Thiamine diphosphokinase</fullName>
        <ecNumber evidence="5">2.7.6.2</ecNumber>
    </recommendedName>
</protein>
<evidence type="ECO:0000256" key="5">
    <source>
        <dbReference type="NCBIfam" id="TIGR01378"/>
    </source>
</evidence>
<evidence type="ECO:0000256" key="1">
    <source>
        <dbReference type="ARBA" id="ARBA00022679"/>
    </source>
</evidence>
<dbReference type="PANTHER" id="PTHR41299">
    <property type="entry name" value="THIAMINE PYROPHOSPHOKINASE"/>
    <property type="match status" value="1"/>
</dbReference>
<evidence type="ECO:0000259" key="6">
    <source>
        <dbReference type="Pfam" id="PF04263"/>
    </source>
</evidence>
<dbReference type="EC" id="2.7.6.2" evidence="5"/>
<dbReference type="InterPro" id="IPR036759">
    <property type="entry name" value="TPK_catalytic_sf"/>
</dbReference>
<evidence type="ECO:0000256" key="4">
    <source>
        <dbReference type="ARBA" id="ARBA00022840"/>
    </source>
</evidence>
<reference evidence="7 8" key="1">
    <citation type="submission" date="2019-05" db="EMBL/GenBank/DDBJ databases">
        <title>Pseudorhodobacter turbinis sp. nov., isolated from the gut of the Korean turban shell.</title>
        <authorList>
            <person name="Jeong Y.-S."/>
            <person name="Kang W.-R."/>
            <person name="Bae J.-W."/>
        </authorList>
    </citation>
    <scope>NUCLEOTIDE SEQUENCE [LARGE SCALE GENOMIC DNA]</scope>
    <source>
        <strain evidence="7 8">S12M18</strain>
    </source>
</reference>
<dbReference type="GO" id="GO:0009229">
    <property type="term" value="P:thiamine diphosphate biosynthetic process"/>
    <property type="evidence" value="ECO:0007669"/>
    <property type="project" value="InterPro"/>
</dbReference>
<dbReference type="Proteomes" id="UP000298631">
    <property type="component" value="Chromosome"/>
</dbReference>
<proteinExistence type="predicted"/>
<dbReference type="GO" id="GO:0004788">
    <property type="term" value="F:thiamine diphosphokinase activity"/>
    <property type="evidence" value="ECO:0007669"/>
    <property type="project" value="UniProtKB-UniRule"/>
</dbReference>
<dbReference type="PANTHER" id="PTHR41299:SF1">
    <property type="entry name" value="THIAMINE PYROPHOSPHOKINASE"/>
    <property type="match status" value="1"/>
</dbReference>
<gene>
    <name evidence="7" type="ORF">EOK75_04730</name>
</gene>
<feature type="domain" description="Thiamin pyrophosphokinase catalytic" evidence="6">
    <location>
        <begin position="24"/>
        <end position="114"/>
    </location>
</feature>
<name>A0A4P8EH65_9RHOB</name>
<dbReference type="KEGG" id="pseb:EOK75_04730"/>
<keyword evidence="3 7" id="KW-0418">Kinase</keyword>
<dbReference type="Pfam" id="PF04263">
    <property type="entry name" value="TPK_catalytic"/>
    <property type="match status" value="1"/>
</dbReference>
<dbReference type="InterPro" id="IPR007371">
    <property type="entry name" value="TPK_catalytic"/>
</dbReference>
<dbReference type="NCBIfam" id="TIGR01378">
    <property type="entry name" value="thi_PPkinase"/>
    <property type="match status" value="1"/>
</dbReference>
<evidence type="ECO:0000313" key="7">
    <source>
        <dbReference type="EMBL" id="QCO56511.1"/>
    </source>
</evidence>
<sequence length="222" mass="23110">MDSGTGVTLAAGGPIRPQDFEESQELAPYLVAADGGADRALELGARPAAVIGDLDSITQSARTELGTAVHHIAEQDSTDFDKALRNINAPFVLGLGLLGGRVDHELSALAVLARRAAMPCLLIGPEDVIFAAPPLLDIAMRAGDRFSLFPFAPVAGRSVGLKWPIDGIEFAPIGRGGTSNMALGPVRLEMDAPGMLVIVPRERLREALAARLAAGAWGAKAC</sequence>
<dbReference type="CDD" id="cd07995">
    <property type="entry name" value="TPK"/>
    <property type="match status" value="1"/>
</dbReference>
<accession>A0A4P8EH65</accession>
<dbReference type="InterPro" id="IPR053149">
    <property type="entry name" value="TPK"/>
</dbReference>
<keyword evidence="1 7" id="KW-0808">Transferase</keyword>
<evidence type="ECO:0000256" key="2">
    <source>
        <dbReference type="ARBA" id="ARBA00022741"/>
    </source>
</evidence>
<dbReference type="GO" id="GO:0016301">
    <property type="term" value="F:kinase activity"/>
    <property type="evidence" value="ECO:0007669"/>
    <property type="project" value="UniProtKB-KW"/>
</dbReference>
<keyword evidence="2" id="KW-0547">Nucleotide-binding</keyword>
<keyword evidence="8" id="KW-1185">Reference proteome</keyword>
<keyword evidence="4" id="KW-0067">ATP-binding</keyword>